<evidence type="ECO:0000313" key="2">
    <source>
        <dbReference type="Proteomes" id="UP001159363"/>
    </source>
</evidence>
<name>A0ABQ9HGU9_9NEOP</name>
<proteinExistence type="predicted"/>
<reference evidence="1 2" key="1">
    <citation type="submission" date="2023-02" db="EMBL/GenBank/DDBJ databases">
        <title>LHISI_Scaffold_Assembly.</title>
        <authorList>
            <person name="Stuart O.P."/>
            <person name="Cleave R."/>
            <person name="Magrath M.J.L."/>
            <person name="Mikheyev A.S."/>
        </authorList>
    </citation>
    <scope>NUCLEOTIDE SEQUENCE [LARGE SCALE GENOMIC DNA]</scope>
    <source>
        <strain evidence="1">Daus_M_001</strain>
        <tissue evidence="1">Leg muscle</tissue>
    </source>
</reference>
<organism evidence="1 2">
    <name type="scientific">Dryococelus australis</name>
    <dbReference type="NCBI Taxonomy" id="614101"/>
    <lineage>
        <taxon>Eukaryota</taxon>
        <taxon>Metazoa</taxon>
        <taxon>Ecdysozoa</taxon>
        <taxon>Arthropoda</taxon>
        <taxon>Hexapoda</taxon>
        <taxon>Insecta</taxon>
        <taxon>Pterygota</taxon>
        <taxon>Neoptera</taxon>
        <taxon>Polyneoptera</taxon>
        <taxon>Phasmatodea</taxon>
        <taxon>Verophasmatodea</taxon>
        <taxon>Anareolatae</taxon>
        <taxon>Phasmatidae</taxon>
        <taxon>Eurycanthinae</taxon>
        <taxon>Dryococelus</taxon>
    </lineage>
</organism>
<sequence>MLQKNHGGLPLETETVVNLCTNVTTKEKLKEQIRPTMQKSNNEVDCLQILLALNLTNYKFVDAALQSAWAPTNSVDAEIFFSKYIIIVHSYNFALQSL</sequence>
<keyword evidence="2" id="KW-1185">Reference proteome</keyword>
<gene>
    <name evidence="1" type="ORF">PR048_015404</name>
</gene>
<dbReference type="EMBL" id="JARBHB010000005">
    <property type="protein sequence ID" value="KAJ8883560.1"/>
    <property type="molecule type" value="Genomic_DNA"/>
</dbReference>
<protein>
    <submittedName>
        <fullName evidence="1">Uncharacterized protein</fullName>
    </submittedName>
</protein>
<accession>A0ABQ9HGU9</accession>
<dbReference type="Proteomes" id="UP001159363">
    <property type="component" value="Chromosome 4"/>
</dbReference>
<comment type="caution">
    <text evidence="1">The sequence shown here is derived from an EMBL/GenBank/DDBJ whole genome shotgun (WGS) entry which is preliminary data.</text>
</comment>
<evidence type="ECO:0000313" key="1">
    <source>
        <dbReference type="EMBL" id="KAJ8883560.1"/>
    </source>
</evidence>